<keyword evidence="7 9" id="KW-0733">Signal recognition particle</keyword>
<feature type="region of interest" description="Disordered" evidence="12">
    <location>
        <begin position="523"/>
        <end position="661"/>
    </location>
</feature>
<dbReference type="InterPro" id="IPR011990">
    <property type="entry name" value="TPR-like_helical_dom_sf"/>
</dbReference>
<dbReference type="GO" id="GO:0008312">
    <property type="term" value="F:7S RNA binding"/>
    <property type="evidence" value="ECO:0007669"/>
    <property type="project" value="InterPro"/>
</dbReference>
<dbReference type="PROSITE" id="PS50005">
    <property type="entry name" value="TPR"/>
    <property type="match status" value="1"/>
</dbReference>
<organism evidence="14 15">
    <name type="scientific">Acrobeloides nanus</name>
    <dbReference type="NCBI Taxonomy" id="290746"/>
    <lineage>
        <taxon>Eukaryota</taxon>
        <taxon>Metazoa</taxon>
        <taxon>Ecdysozoa</taxon>
        <taxon>Nematoda</taxon>
        <taxon>Chromadorea</taxon>
        <taxon>Rhabditida</taxon>
        <taxon>Tylenchina</taxon>
        <taxon>Cephalobomorpha</taxon>
        <taxon>Cephaloboidea</taxon>
        <taxon>Cephalobidae</taxon>
        <taxon>Acrobeloides</taxon>
    </lineage>
</organism>
<dbReference type="InterPro" id="IPR019734">
    <property type="entry name" value="TPR_rpt"/>
</dbReference>
<evidence type="ECO:0000256" key="1">
    <source>
        <dbReference type="ARBA" id="ARBA00004240"/>
    </source>
</evidence>
<evidence type="ECO:0000313" key="14">
    <source>
        <dbReference type="Proteomes" id="UP000887540"/>
    </source>
</evidence>
<protein>
    <recommendedName>
        <fullName evidence="4 9">Signal recognition particle subunit SRP72</fullName>
    </recommendedName>
</protein>
<dbReference type="GO" id="GO:0005786">
    <property type="term" value="C:signal recognition particle, endoplasmic reticulum targeting"/>
    <property type="evidence" value="ECO:0007669"/>
    <property type="project" value="UniProtKB-UniRule"/>
</dbReference>
<sequence>MAADSAGLRQCCVEIAKGETSGDYDKALRFANKIIRQYPKETYAFKCKLVALIQMGQLDEALALIKKTPAGQMGNVAFEKGYIHYRKNENDLALAELEKANQEDARVLELKSQLFYRLEKFQEAYELLRNLLRNHSDAFDDTRRANLLAIEAKLESLGVRQEVSKDLDTFEQYFNAACHLIEKEKYTEALKLINKSLDRCRKALTEDGLTDEEIEEEQSTILVQKGFVLQILGKYDEALEIYKAIYAKNPSDVNVRATLLNNMVAKKDANITDARKKIKLASQLDKSKLSARQKRTLLYNSALINLLSNQREPCRKALEELQATYGTFNEATLLETALFVRQKDIQQALTTLGKAQQNTEAQLLTAQIHINNGNQRAGLEILSKLPENLRFSPAITSLIVNLHMALGNLPKALETLKTAVNYANQQKMDEKTIRQLLERAATLLMDHGQVKESIEYLEKLHSMSPDDTRTTSRLIRAYISVGDSKAEQLMSKFIPSMEKAGLNVDELEENDWVIYSQKYKQKKEAKKEAEDEDEQIITGKRKRGLKRKRKRKPILPKNLDPNVLPDPERWLPKKERSTYKKKAHKKFKDRDIGRGTQGAVTSSPNIDYSNKPPSAATPTISVPKPENSPQPTSPPSASAGPRQQRPSGQPAKKKKKGGHKW</sequence>
<keyword evidence="11" id="KW-0175">Coiled coil</keyword>
<evidence type="ECO:0000256" key="4">
    <source>
        <dbReference type="ARBA" id="ARBA00018350"/>
    </source>
</evidence>
<feature type="domain" description="Signal recognition particle SRP72 subunit RNA-binding" evidence="13">
    <location>
        <begin position="522"/>
        <end position="581"/>
    </location>
</feature>
<keyword evidence="10" id="KW-0802">TPR repeat</keyword>
<feature type="compositionally biased region" description="Basic and acidic residues" evidence="12">
    <location>
        <begin position="566"/>
        <end position="578"/>
    </location>
</feature>
<feature type="coiled-coil region" evidence="11">
    <location>
        <begin position="85"/>
        <end position="138"/>
    </location>
</feature>
<keyword evidence="8 9" id="KW-0687">Ribonucleoprotein</keyword>
<keyword evidence="6" id="KW-0256">Endoplasmic reticulum</keyword>
<dbReference type="InterPro" id="IPR026270">
    <property type="entry name" value="SRP72"/>
</dbReference>
<comment type="function">
    <text evidence="9">Component of the signal recognition particle (SRP) complex, a ribonucleoprotein complex that mediates the cotranslational targeting of secretory and membrane proteins to the endoplasmic reticulum (ER).</text>
</comment>
<dbReference type="Pfam" id="PF08492">
    <property type="entry name" value="SRP72"/>
    <property type="match status" value="1"/>
</dbReference>
<dbReference type="WBParaSite" id="ACRNAN_scaffold525.g14772.t1">
    <property type="protein sequence ID" value="ACRNAN_scaffold525.g14772.t1"/>
    <property type="gene ID" value="ACRNAN_scaffold525.g14772"/>
</dbReference>
<dbReference type="GO" id="GO:0006614">
    <property type="term" value="P:SRP-dependent cotranslational protein targeting to membrane"/>
    <property type="evidence" value="ECO:0007669"/>
    <property type="project" value="UniProtKB-UniRule"/>
</dbReference>
<evidence type="ECO:0000256" key="9">
    <source>
        <dbReference type="PIRNR" id="PIRNR038922"/>
    </source>
</evidence>
<evidence type="ECO:0000256" key="12">
    <source>
        <dbReference type="SAM" id="MobiDB-lite"/>
    </source>
</evidence>
<feature type="compositionally biased region" description="Basic residues" evidence="12">
    <location>
        <begin position="651"/>
        <end position="661"/>
    </location>
</feature>
<dbReference type="GO" id="GO:0005783">
    <property type="term" value="C:endoplasmic reticulum"/>
    <property type="evidence" value="ECO:0007669"/>
    <property type="project" value="UniProtKB-SubCell"/>
</dbReference>
<comment type="similarity">
    <text evidence="3 9">Belongs to the SRP72 family.</text>
</comment>
<keyword evidence="5 9" id="KW-0963">Cytoplasm</keyword>
<feature type="compositionally biased region" description="Polar residues" evidence="12">
    <location>
        <begin position="598"/>
        <end position="620"/>
    </location>
</feature>
<dbReference type="SMART" id="SM00028">
    <property type="entry name" value="TPR"/>
    <property type="match status" value="5"/>
</dbReference>
<evidence type="ECO:0000259" key="13">
    <source>
        <dbReference type="Pfam" id="PF08492"/>
    </source>
</evidence>
<dbReference type="InterPro" id="IPR031545">
    <property type="entry name" value="SRP72_TPR-like"/>
</dbReference>
<evidence type="ECO:0000256" key="11">
    <source>
        <dbReference type="SAM" id="Coils"/>
    </source>
</evidence>
<dbReference type="Pfam" id="PF17004">
    <property type="entry name" value="SRP_TPR_like"/>
    <property type="match status" value="1"/>
</dbReference>
<evidence type="ECO:0000256" key="6">
    <source>
        <dbReference type="ARBA" id="ARBA00022824"/>
    </source>
</evidence>
<dbReference type="Proteomes" id="UP000887540">
    <property type="component" value="Unplaced"/>
</dbReference>
<dbReference type="PIRSF" id="PIRSF038922">
    <property type="entry name" value="SRP72"/>
    <property type="match status" value="1"/>
</dbReference>
<dbReference type="SUPFAM" id="SSF48452">
    <property type="entry name" value="TPR-like"/>
    <property type="match status" value="3"/>
</dbReference>
<dbReference type="PANTHER" id="PTHR14094:SF9">
    <property type="entry name" value="SIGNAL RECOGNITION PARTICLE SUBUNIT SRP72"/>
    <property type="match status" value="1"/>
</dbReference>
<evidence type="ECO:0000256" key="7">
    <source>
        <dbReference type="ARBA" id="ARBA00023135"/>
    </source>
</evidence>
<comment type="subcellular location">
    <subcellularLocation>
        <location evidence="2 9">Cytoplasm</location>
    </subcellularLocation>
    <subcellularLocation>
        <location evidence="1">Endoplasmic reticulum</location>
    </subcellularLocation>
</comment>
<dbReference type="PANTHER" id="PTHR14094">
    <property type="entry name" value="SIGNAL RECOGNITION PARTICLE 72"/>
    <property type="match status" value="1"/>
</dbReference>
<evidence type="ECO:0000256" key="10">
    <source>
        <dbReference type="PROSITE-ProRule" id="PRU00339"/>
    </source>
</evidence>
<dbReference type="GO" id="GO:0043022">
    <property type="term" value="F:ribosome binding"/>
    <property type="evidence" value="ECO:0007669"/>
    <property type="project" value="TreeGrafter"/>
</dbReference>
<reference evidence="15" key="1">
    <citation type="submission" date="2022-11" db="UniProtKB">
        <authorList>
            <consortium name="WormBaseParasite"/>
        </authorList>
    </citation>
    <scope>IDENTIFICATION</scope>
</reference>
<name>A0A914E278_9BILA</name>
<dbReference type="AlphaFoldDB" id="A0A914E278"/>
<evidence type="ECO:0000256" key="3">
    <source>
        <dbReference type="ARBA" id="ARBA00007676"/>
    </source>
</evidence>
<keyword evidence="14" id="KW-1185">Reference proteome</keyword>
<evidence type="ECO:0000313" key="15">
    <source>
        <dbReference type="WBParaSite" id="ACRNAN_scaffold525.g14772.t1"/>
    </source>
</evidence>
<feature type="compositionally biased region" description="Basic residues" evidence="12">
    <location>
        <begin position="539"/>
        <end position="554"/>
    </location>
</feature>
<dbReference type="Gene3D" id="1.25.40.10">
    <property type="entry name" value="Tetratricopeptide repeat domain"/>
    <property type="match status" value="2"/>
</dbReference>
<proteinExistence type="inferred from homology"/>
<evidence type="ECO:0000256" key="2">
    <source>
        <dbReference type="ARBA" id="ARBA00004496"/>
    </source>
</evidence>
<evidence type="ECO:0000256" key="8">
    <source>
        <dbReference type="ARBA" id="ARBA00023274"/>
    </source>
</evidence>
<accession>A0A914E278</accession>
<evidence type="ECO:0000256" key="5">
    <source>
        <dbReference type="ARBA" id="ARBA00022490"/>
    </source>
</evidence>
<feature type="repeat" description="TPR" evidence="10">
    <location>
        <begin position="219"/>
        <end position="252"/>
    </location>
</feature>
<dbReference type="InterPro" id="IPR013699">
    <property type="entry name" value="Signal_recog_part_SRP72_RNA-bd"/>
</dbReference>